<dbReference type="Proteomes" id="UP001500957">
    <property type="component" value="Unassembled WGS sequence"/>
</dbReference>
<dbReference type="CDD" id="cd07583">
    <property type="entry name" value="nitrilase_5"/>
    <property type="match status" value="1"/>
</dbReference>
<organism evidence="3 4">
    <name type="scientific">Sporichthya brevicatena</name>
    <dbReference type="NCBI Taxonomy" id="171442"/>
    <lineage>
        <taxon>Bacteria</taxon>
        <taxon>Bacillati</taxon>
        <taxon>Actinomycetota</taxon>
        <taxon>Actinomycetes</taxon>
        <taxon>Sporichthyales</taxon>
        <taxon>Sporichthyaceae</taxon>
        <taxon>Sporichthya</taxon>
    </lineage>
</organism>
<proteinExistence type="inferred from homology"/>
<sequence length="256" mass="27980">MRVCLVQLEVNLAQPLAERVAQACETVRSCAGADLVVLPELWPQGAWAYREWEQTAEPLDGPTVAALAQAAKDAGVMLHGGSVVERAGDDLFNTSVLLGPHGDLRAIYRKIHRFGFAEGEAAVMTAGDEFLTVTGGELTMGVATCYDLRFPELFRRLTEAGAQMFVIASSWPERRLEHWRLLTRARAVENLAYVVAADACGEHHGVRQAGHSVVIDPWGEVVAEAGTEPTVIDVEIDPARVEQVRADFPALRDRRL</sequence>
<name>A0ABN1GUP4_9ACTN</name>
<comment type="caution">
    <text evidence="3">The sequence shown here is derived from an EMBL/GenBank/DDBJ whole genome shotgun (WGS) entry which is preliminary data.</text>
</comment>
<dbReference type="EMBL" id="BAAAHE010000017">
    <property type="protein sequence ID" value="GAA0620128.1"/>
    <property type="molecule type" value="Genomic_DNA"/>
</dbReference>
<dbReference type="PROSITE" id="PS01227">
    <property type="entry name" value="UPF0012"/>
    <property type="match status" value="1"/>
</dbReference>
<dbReference type="PANTHER" id="PTHR23088">
    <property type="entry name" value="NITRILASE-RELATED"/>
    <property type="match status" value="1"/>
</dbReference>
<dbReference type="Gene3D" id="3.60.110.10">
    <property type="entry name" value="Carbon-nitrogen hydrolase"/>
    <property type="match status" value="1"/>
</dbReference>
<evidence type="ECO:0000313" key="4">
    <source>
        <dbReference type="Proteomes" id="UP001500957"/>
    </source>
</evidence>
<comment type="similarity">
    <text evidence="1">Belongs to the carbon-nitrogen hydrolase superfamily. NIT1/NIT2 family.</text>
</comment>
<dbReference type="RefSeq" id="WP_344604861.1">
    <property type="nucleotide sequence ID" value="NZ_BAAAHE010000017.1"/>
</dbReference>
<dbReference type="PROSITE" id="PS50263">
    <property type="entry name" value="CN_HYDROLASE"/>
    <property type="match status" value="1"/>
</dbReference>
<dbReference type="PANTHER" id="PTHR23088:SF27">
    <property type="entry name" value="DEAMINATED GLUTATHIONE AMIDASE"/>
    <property type="match status" value="1"/>
</dbReference>
<gene>
    <name evidence="3" type="ORF">GCM10009547_23340</name>
</gene>
<evidence type="ECO:0000256" key="1">
    <source>
        <dbReference type="ARBA" id="ARBA00010613"/>
    </source>
</evidence>
<dbReference type="SUPFAM" id="SSF56317">
    <property type="entry name" value="Carbon-nitrogen hydrolase"/>
    <property type="match status" value="1"/>
</dbReference>
<evidence type="ECO:0000313" key="3">
    <source>
        <dbReference type="EMBL" id="GAA0620128.1"/>
    </source>
</evidence>
<keyword evidence="3" id="KW-0378">Hydrolase</keyword>
<evidence type="ECO:0000259" key="2">
    <source>
        <dbReference type="PROSITE" id="PS50263"/>
    </source>
</evidence>
<keyword evidence="4" id="KW-1185">Reference proteome</keyword>
<dbReference type="InterPro" id="IPR036526">
    <property type="entry name" value="C-N_Hydrolase_sf"/>
</dbReference>
<dbReference type="InterPro" id="IPR001110">
    <property type="entry name" value="UPF0012_CS"/>
</dbReference>
<dbReference type="GO" id="GO:0016787">
    <property type="term" value="F:hydrolase activity"/>
    <property type="evidence" value="ECO:0007669"/>
    <property type="project" value="UniProtKB-KW"/>
</dbReference>
<feature type="domain" description="CN hydrolase" evidence="2">
    <location>
        <begin position="1"/>
        <end position="238"/>
    </location>
</feature>
<dbReference type="Pfam" id="PF00795">
    <property type="entry name" value="CN_hydrolase"/>
    <property type="match status" value="1"/>
</dbReference>
<dbReference type="InterPro" id="IPR003010">
    <property type="entry name" value="C-N_Hydrolase"/>
</dbReference>
<reference evidence="3 4" key="1">
    <citation type="journal article" date="2019" name="Int. J. Syst. Evol. Microbiol.">
        <title>The Global Catalogue of Microorganisms (GCM) 10K type strain sequencing project: providing services to taxonomists for standard genome sequencing and annotation.</title>
        <authorList>
            <consortium name="The Broad Institute Genomics Platform"/>
            <consortium name="The Broad Institute Genome Sequencing Center for Infectious Disease"/>
            <person name="Wu L."/>
            <person name="Ma J."/>
        </authorList>
    </citation>
    <scope>NUCLEOTIDE SEQUENCE [LARGE SCALE GENOMIC DNA]</scope>
    <source>
        <strain evidence="3 4">JCM 10671</strain>
    </source>
</reference>
<accession>A0ABN1GUP4</accession>
<protein>
    <submittedName>
        <fullName evidence="3">Carbon-nitrogen family hydrolase</fullName>
    </submittedName>
</protein>